<evidence type="ECO:0000313" key="2">
    <source>
        <dbReference type="Proteomes" id="UP000053268"/>
    </source>
</evidence>
<sequence>MSDKLNREFYASGAAAFNYNNVAILLRAKGWSCLLDCRIKMGSKFGGCLKRENVLFLHILQ</sequence>
<accession>A0A194PHU3</accession>
<reference evidence="1 2" key="1">
    <citation type="journal article" date="2015" name="Nat. Commun.">
        <title>Outbred genome sequencing and CRISPR/Cas9 gene editing in butterflies.</title>
        <authorList>
            <person name="Li X."/>
            <person name="Fan D."/>
            <person name="Zhang W."/>
            <person name="Liu G."/>
            <person name="Zhang L."/>
            <person name="Zhao L."/>
            <person name="Fang X."/>
            <person name="Chen L."/>
            <person name="Dong Y."/>
            <person name="Chen Y."/>
            <person name="Ding Y."/>
            <person name="Zhao R."/>
            <person name="Feng M."/>
            <person name="Zhu Y."/>
            <person name="Feng Y."/>
            <person name="Jiang X."/>
            <person name="Zhu D."/>
            <person name="Xiang H."/>
            <person name="Feng X."/>
            <person name="Li S."/>
            <person name="Wang J."/>
            <person name="Zhang G."/>
            <person name="Kronforst M.R."/>
            <person name="Wang W."/>
        </authorList>
    </citation>
    <scope>NUCLEOTIDE SEQUENCE [LARGE SCALE GENOMIC DNA]</scope>
    <source>
        <strain evidence="1">Ya'a_city_454_Px</strain>
        <tissue evidence="1">Whole body</tissue>
    </source>
</reference>
<dbReference type="AlphaFoldDB" id="A0A194PHU3"/>
<name>A0A194PHU3_PAPXU</name>
<keyword evidence="2" id="KW-1185">Reference proteome</keyword>
<gene>
    <name evidence="1" type="ORF">RR46_14108</name>
</gene>
<evidence type="ECO:0000313" key="1">
    <source>
        <dbReference type="EMBL" id="KPI92887.1"/>
    </source>
</evidence>
<protein>
    <submittedName>
        <fullName evidence="1">Uncharacterized protein</fullName>
    </submittedName>
</protein>
<proteinExistence type="predicted"/>
<dbReference type="Proteomes" id="UP000053268">
    <property type="component" value="Unassembled WGS sequence"/>
</dbReference>
<dbReference type="EMBL" id="KQ459603">
    <property type="protein sequence ID" value="KPI92887.1"/>
    <property type="molecule type" value="Genomic_DNA"/>
</dbReference>
<organism evidence="1 2">
    <name type="scientific">Papilio xuthus</name>
    <name type="common">Asian swallowtail butterfly</name>
    <dbReference type="NCBI Taxonomy" id="66420"/>
    <lineage>
        <taxon>Eukaryota</taxon>
        <taxon>Metazoa</taxon>
        <taxon>Ecdysozoa</taxon>
        <taxon>Arthropoda</taxon>
        <taxon>Hexapoda</taxon>
        <taxon>Insecta</taxon>
        <taxon>Pterygota</taxon>
        <taxon>Neoptera</taxon>
        <taxon>Endopterygota</taxon>
        <taxon>Lepidoptera</taxon>
        <taxon>Glossata</taxon>
        <taxon>Ditrysia</taxon>
        <taxon>Papilionoidea</taxon>
        <taxon>Papilionidae</taxon>
        <taxon>Papilioninae</taxon>
        <taxon>Papilio</taxon>
    </lineage>
</organism>